<organism evidence="2 3">
    <name type="scientific">Flexivirga alba</name>
    <dbReference type="NCBI Taxonomy" id="702742"/>
    <lineage>
        <taxon>Bacteria</taxon>
        <taxon>Bacillati</taxon>
        <taxon>Actinomycetota</taxon>
        <taxon>Actinomycetes</taxon>
        <taxon>Micrococcales</taxon>
        <taxon>Dermacoccaceae</taxon>
        <taxon>Flexivirga</taxon>
    </lineage>
</organism>
<keyword evidence="1" id="KW-0812">Transmembrane</keyword>
<comment type="caution">
    <text evidence="2">The sequence shown here is derived from an EMBL/GenBank/DDBJ whole genome shotgun (WGS) entry which is preliminary data.</text>
</comment>
<dbReference type="SUPFAM" id="SSF52540">
    <property type="entry name" value="P-loop containing nucleoside triphosphate hydrolases"/>
    <property type="match status" value="1"/>
</dbReference>
<evidence type="ECO:0008006" key="4">
    <source>
        <dbReference type="Google" id="ProtNLM"/>
    </source>
</evidence>
<name>A0ABW2ABS7_9MICO</name>
<dbReference type="PANTHER" id="PTHR43384">
    <property type="entry name" value="SEPTUM SITE-DETERMINING PROTEIN MIND HOMOLOG, CHLOROPLASTIC-RELATED"/>
    <property type="match status" value="1"/>
</dbReference>
<dbReference type="PANTHER" id="PTHR43384:SF11">
    <property type="entry name" value="SEPTUM SITE DETERMINING PROTEIN"/>
    <property type="match status" value="1"/>
</dbReference>
<dbReference type="EMBL" id="JBHSWH010000001">
    <property type="protein sequence ID" value="MFC6704220.1"/>
    <property type="molecule type" value="Genomic_DNA"/>
</dbReference>
<evidence type="ECO:0000313" key="3">
    <source>
        <dbReference type="Proteomes" id="UP001596298"/>
    </source>
</evidence>
<keyword evidence="1" id="KW-1133">Transmembrane helix</keyword>
<dbReference type="RefSeq" id="WP_382398245.1">
    <property type="nucleotide sequence ID" value="NZ_JBHSWH010000001.1"/>
</dbReference>
<dbReference type="Proteomes" id="UP001596298">
    <property type="component" value="Unassembled WGS sequence"/>
</dbReference>
<protein>
    <recommendedName>
        <fullName evidence="4">CobQ/CobB/MinD/ParA nucleotide binding domain-containing protein</fullName>
    </recommendedName>
</protein>
<accession>A0ABW2ABS7</accession>
<evidence type="ECO:0000313" key="2">
    <source>
        <dbReference type="EMBL" id="MFC6704220.1"/>
    </source>
</evidence>
<gene>
    <name evidence="2" type="ORF">ACFQDH_02760</name>
</gene>
<proteinExistence type="predicted"/>
<keyword evidence="3" id="KW-1185">Reference proteome</keyword>
<dbReference type="Gene3D" id="3.40.50.300">
    <property type="entry name" value="P-loop containing nucleotide triphosphate hydrolases"/>
    <property type="match status" value="1"/>
</dbReference>
<feature type="transmembrane region" description="Helical" evidence="1">
    <location>
        <begin position="6"/>
        <end position="27"/>
    </location>
</feature>
<sequence length="234" mass="24168">MNDVRTIAVLGGGTGAGATTLLVALAVRAHAAGRRVGSVDADPCGGGLDVAFGIETEPGVRWEDLLGSDGPLDGERLVERLPAGDNRPSVLSFGRQWCTVADELFERTLSGLRPVHDLLLVDVGRQLATPETVAGYDELILVARGTAAGFAAAGATAHRIDRVPQLVVRGAGQAAAREAAAALGMRLAAVLPTDRRLAVDAERGVPAGSRPRSAYVGECDRLLRDLLLPDAAAA</sequence>
<reference evidence="3" key="1">
    <citation type="journal article" date="2019" name="Int. J. Syst. Evol. Microbiol.">
        <title>The Global Catalogue of Microorganisms (GCM) 10K type strain sequencing project: providing services to taxonomists for standard genome sequencing and annotation.</title>
        <authorList>
            <consortium name="The Broad Institute Genomics Platform"/>
            <consortium name="The Broad Institute Genome Sequencing Center for Infectious Disease"/>
            <person name="Wu L."/>
            <person name="Ma J."/>
        </authorList>
    </citation>
    <scope>NUCLEOTIDE SEQUENCE [LARGE SCALE GENOMIC DNA]</scope>
    <source>
        <strain evidence="3">CCUG 58127</strain>
    </source>
</reference>
<dbReference type="InterPro" id="IPR027417">
    <property type="entry name" value="P-loop_NTPase"/>
</dbReference>
<keyword evidence="1" id="KW-0472">Membrane</keyword>
<evidence type="ECO:0000256" key="1">
    <source>
        <dbReference type="SAM" id="Phobius"/>
    </source>
</evidence>
<dbReference type="InterPro" id="IPR050625">
    <property type="entry name" value="ParA/MinD_ATPase"/>
</dbReference>